<proteinExistence type="predicted"/>
<dbReference type="EMBL" id="NBXB01000038">
    <property type="protein sequence ID" value="RFA13096.1"/>
    <property type="molecule type" value="Genomic_DNA"/>
</dbReference>
<organism evidence="1 2">
    <name type="scientific">Subtercola boreus</name>
    <dbReference type="NCBI Taxonomy" id="120213"/>
    <lineage>
        <taxon>Bacteria</taxon>
        <taxon>Bacillati</taxon>
        <taxon>Actinomycetota</taxon>
        <taxon>Actinomycetes</taxon>
        <taxon>Micrococcales</taxon>
        <taxon>Microbacteriaceae</taxon>
        <taxon>Subtercola</taxon>
    </lineage>
</organism>
<name>A0A3E0VT81_9MICO</name>
<evidence type="ECO:0000313" key="2">
    <source>
        <dbReference type="Proteomes" id="UP000256541"/>
    </source>
</evidence>
<evidence type="ECO:0000313" key="1">
    <source>
        <dbReference type="EMBL" id="RFA13096.1"/>
    </source>
</evidence>
<sequence>MSSHASAPKNKRRRFAPVALGAGVLGAVLLSLSLTGTMSGFVASITNSNNTAATGALVMQEQNSGATVTCLSTDGGSVSTNAATCATINKFGGSTTMTPGNTVTTPITIKNLGTVAATTFTLTPGATCTQTNSGTQNGTATDLCAKLNVVITSGAATVFSGTLATLAGAAPAAFTMPAAPAAGVTVPFSFAVTLAPTAGNTYQGLQASLPLTWTFSS</sequence>
<protein>
    <submittedName>
        <fullName evidence="1">Uncharacterized protein</fullName>
    </submittedName>
</protein>
<gene>
    <name evidence="1" type="ORF">B7R22_14375</name>
</gene>
<dbReference type="AlphaFoldDB" id="A0A3E0VT81"/>
<reference evidence="1 2" key="1">
    <citation type="submission" date="2017-04" db="EMBL/GenBank/DDBJ databases">
        <title>Comparative genome analysis of Subtercola boreus.</title>
        <authorList>
            <person name="Cho Y.-J."/>
            <person name="Cho A."/>
            <person name="Kim O.-S."/>
            <person name="Lee J.-I."/>
        </authorList>
    </citation>
    <scope>NUCLEOTIDE SEQUENCE [LARGE SCALE GENOMIC DNA]</scope>
    <source>
        <strain evidence="1 2">P27479</strain>
    </source>
</reference>
<dbReference type="Proteomes" id="UP000256541">
    <property type="component" value="Unassembled WGS sequence"/>
</dbReference>
<accession>A0A3E0VT81</accession>
<dbReference type="OrthoDB" id="3689497at2"/>
<comment type="caution">
    <text evidence="1">The sequence shown here is derived from an EMBL/GenBank/DDBJ whole genome shotgun (WGS) entry which is preliminary data.</text>
</comment>